<keyword evidence="4" id="KW-0804">Transcription</keyword>
<dbReference type="GO" id="GO:0003700">
    <property type="term" value="F:DNA-binding transcription factor activity"/>
    <property type="evidence" value="ECO:0007669"/>
    <property type="project" value="InterPro"/>
</dbReference>
<keyword evidence="2" id="KW-0805">Transcription regulation</keyword>
<evidence type="ECO:0000256" key="5">
    <source>
        <dbReference type="ARBA" id="ARBA00023242"/>
    </source>
</evidence>
<sequence>MCNGLVISDLNIQAPMARITNKTAVEMGQERIQEKKIENYDKYRAKRVWKIDEDEEDYEAEFQAFLKEDDEKDKGRYKFRALMDVSRLAKEKTGSDFLKKDAIIIQKPAPTNEDPIMKPKQKRKNPYRGIRRRPWGKWAAEIRDPKKGVRVWLGTYKTPEDAARAYDAEARKIRGNKAKVNFHDEAPPNIMTNIPEPIVTVMPPMLVSAEKFNTNAPVRHANNLNEDLFSVVNFSGNNARSVPNEGFGLLSMNVPNVPNAPYEISRMEVCPNQNIFSACSSSNGLVNFSANNASSIGTEGFGLLSMKMSHGPSVIPTMGHCPSQNKFSVGSSSNGSGNDAIKNLNACSSLPHLGMPMFSQCTFAGPPMMIERNVGTLVPTLSNAAPIVPFGVASVDAGIKIIDQQPILQVVENESIPSNLQGDVSEDVAAEITMWDFYDQLLAKAN</sequence>
<feature type="domain" description="AP2/ERF" evidence="6">
    <location>
        <begin position="126"/>
        <end position="183"/>
    </location>
</feature>
<dbReference type="OrthoDB" id="642522at2759"/>
<proteinExistence type="predicted"/>
<dbReference type="InterPro" id="IPR001471">
    <property type="entry name" value="AP2/ERF_dom"/>
</dbReference>
<dbReference type="PRINTS" id="PR00367">
    <property type="entry name" value="ETHRSPELEMNT"/>
</dbReference>
<dbReference type="STRING" id="1504633.A0A2T7D825"/>
<protein>
    <recommendedName>
        <fullName evidence="6">AP2/ERF domain-containing protein</fullName>
    </recommendedName>
</protein>
<dbReference type="EMBL" id="CM009754">
    <property type="protein sequence ID" value="PUZ51745.1"/>
    <property type="molecule type" value="Genomic_DNA"/>
</dbReference>
<dbReference type="InterPro" id="IPR016177">
    <property type="entry name" value="DNA-bd_dom_sf"/>
</dbReference>
<gene>
    <name evidence="7" type="ORF">GQ55_6G213900</name>
</gene>
<evidence type="ECO:0000313" key="7">
    <source>
        <dbReference type="EMBL" id="PUZ51745.1"/>
    </source>
</evidence>
<dbReference type="PROSITE" id="PS51032">
    <property type="entry name" value="AP2_ERF"/>
    <property type="match status" value="1"/>
</dbReference>
<evidence type="ECO:0000256" key="2">
    <source>
        <dbReference type="ARBA" id="ARBA00023015"/>
    </source>
</evidence>
<dbReference type="Gene3D" id="3.30.730.10">
    <property type="entry name" value="AP2/ERF domain"/>
    <property type="match status" value="1"/>
</dbReference>
<dbReference type="GO" id="GO:0003677">
    <property type="term" value="F:DNA binding"/>
    <property type="evidence" value="ECO:0007669"/>
    <property type="project" value="UniProtKB-KW"/>
</dbReference>
<evidence type="ECO:0000256" key="3">
    <source>
        <dbReference type="ARBA" id="ARBA00023125"/>
    </source>
</evidence>
<organism evidence="7 8">
    <name type="scientific">Panicum hallii var. hallii</name>
    <dbReference type="NCBI Taxonomy" id="1504633"/>
    <lineage>
        <taxon>Eukaryota</taxon>
        <taxon>Viridiplantae</taxon>
        <taxon>Streptophyta</taxon>
        <taxon>Embryophyta</taxon>
        <taxon>Tracheophyta</taxon>
        <taxon>Spermatophyta</taxon>
        <taxon>Magnoliopsida</taxon>
        <taxon>Liliopsida</taxon>
        <taxon>Poales</taxon>
        <taxon>Poaceae</taxon>
        <taxon>PACMAD clade</taxon>
        <taxon>Panicoideae</taxon>
        <taxon>Panicodae</taxon>
        <taxon>Paniceae</taxon>
        <taxon>Panicinae</taxon>
        <taxon>Panicum</taxon>
        <taxon>Panicum sect. Panicum</taxon>
    </lineage>
</organism>
<accession>A0A2T7D825</accession>
<keyword evidence="8" id="KW-1185">Reference proteome</keyword>
<dbReference type="SUPFAM" id="SSF54171">
    <property type="entry name" value="DNA-binding domain"/>
    <property type="match status" value="1"/>
</dbReference>
<comment type="subcellular location">
    <subcellularLocation>
        <location evidence="1">Nucleus</location>
    </subcellularLocation>
</comment>
<keyword evidence="5" id="KW-0539">Nucleus</keyword>
<reference evidence="7 8" key="1">
    <citation type="submission" date="2018-04" db="EMBL/GenBank/DDBJ databases">
        <title>WGS assembly of Panicum hallii var. hallii HAL2.</title>
        <authorList>
            <person name="Lovell J."/>
            <person name="Jenkins J."/>
            <person name="Lowry D."/>
            <person name="Mamidi S."/>
            <person name="Sreedasyam A."/>
            <person name="Weng X."/>
            <person name="Barry K."/>
            <person name="Bonette J."/>
            <person name="Campitelli B."/>
            <person name="Daum C."/>
            <person name="Gordon S."/>
            <person name="Gould B."/>
            <person name="Lipzen A."/>
            <person name="MacQueen A."/>
            <person name="Palacio-Mejia J."/>
            <person name="Plott C."/>
            <person name="Shakirov E."/>
            <person name="Shu S."/>
            <person name="Yoshinaga Y."/>
            <person name="Zane M."/>
            <person name="Rokhsar D."/>
            <person name="Grimwood J."/>
            <person name="Schmutz J."/>
            <person name="Juenger T."/>
        </authorList>
    </citation>
    <scope>NUCLEOTIDE SEQUENCE [LARGE SCALE GENOMIC DNA]</scope>
    <source>
        <strain evidence="8">cv. HAL2</strain>
    </source>
</reference>
<dbReference type="AlphaFoldDB" id="A0A2T7D825"/>
<dbReference type="CDD" id="cd00018">
    <property type="entry name" value="AP2"/>
    <property type="match status" value="1"/>
</dbReference>
<dbReference type="Proteomes" id="UP000244336">
    <property type="component" value="Chromosome 6"/>
</dbReference>
<dbReference type="Pfam" id="PF00847">
    <property type="entry name" value="AP2"/>
    <property type="match status" value="1"/>
</dbReference>
<evidence type="ECO:0000256" key="4">
    <source>
        <dbReference type="ARBA" id="ARBA00023163"/>
    </source>
</evidence>
<dbReference type="Gramene" id="PUZ51745">
    <property type="protein sequence ID" value="PUZ51745"/>
    <property type="gene ID" value="GQ55_6G213900"/>
</dbReference>
<dbReference type="PANTHER" id="PTHR31190:SF425">
    <property type="entry name" value="ETHYLENE-RESPONSIVE TRANSCRIPTION FACTOR RAP2-2"/>
    <property type="match status" value="1"/>
</dbReference>
<dbReference type="GO" id="GO:0005634">
    <property type="term" value="C:nucleus"/>
    <property type="evidence" value="ECO:0007669"/>
    <property type="project" value="UniProtKB-SubCell"/>
</dbReference>
<dbReference type="GO" id="GO:0009873">
    <property type="term" value="P:ethylene-activated signaling pathway"/>
    <property type="evidence" value="ECO:0007669"/>
    <property type="project" value="InterPro"/>
</dbReference>
<keyword evidence="3" id="KW-0238">DNA-binding</keyword>
<dbReference type="InterPro" id="IPR036955">
    <property type="entry name" value="AP2/ERF_dom_sf"/>
</dbReference>
<evidence type="ECO:0000313" key="8">
    <source>
        <dbReference type="Proteomes" id="UP000244336"/>
    </source>
</evidence>
<dbReference type="FunFam" id="3.30.730.10:FF:000001">
    <property type="entry name" value="Ethylene-responsive transcription factor 2"/>
    <property type="match status" value="1"/>
</dbReference>
<evidence type="ECO:0000256" key="1">
    <source>
        <dbReference type="ARBA" id="ARBA00004123"/>
    </source>
</evidence>
<dbReference type="InterPro" id="IPR044808">
    <property type="entry name" value="ERF_plant"/>
</dbReference>
<dbReference type="SMART" id="SM00380">
    <property type="entry name" value="AP2"/>
    <property type="match status" value="1"/>
</dbReference>
<evidence type="ECO:0000259" key="6">
    <source>
        <dbReference type="PROSITE" id="PS51032"/>
    </source>
</evidence>
<dbReference type="PANTHER" id="PTHR31190">
    <property type="entry name" value="DNA-BINDING DOMAIN"/>
    <property type="match status" value="1"/>
</dbReference>
<name>A0A2T7D825_9POAL</name>